<protein>
    <submittedName>
        <fullName evidence="5">Iron uptake porin</fullName>
    </submittedName>
</protein>
<feature type="region of interest" description="Disordered" evidence="3">
    <location>
        <begin position="45"/>
        <end position="71"/>
    </location>
</feature>
<evidence type="ECO:0000313" key="5">
    <source>
        <dbReference type="EMBL" id="QMS88281.1"/>
    </source>
</evidence>
<sequence length="576" mass="62512">MSKVLWNYLLVIPALFGGLVVLSSAASAAEVEKTAQPTQQVIPIDKITPTGITERTSSESSFEPSDSTSKVPVLTVPSDRIEQVTSVSQLSDVQPTDWAFQALQSLVERYGVIAGYPDGTFKGNRALTRYEFAAGLNAALDRLNELIVTSTGDLVRKEDLTTLQKLQEQFASELATLRGRVDALETRQAKVEANQFSTTTKLVGDATFLVADTFGDRANNTAADDTNDGTQTFFAYRARLNFQTSFTGRDQLTTLLTAGNNIPNLGATTGTQMTRFTIDGDGRADTYLSQLTYRFPLGSKATVWVGPRALQPATFTPTLNGAIAGLNGAISRFATFNHTVYRPGFDGAGLALGYKFSDQLQLSLGYIADNNQAPNPGRGLFNGTNLALAQLTVSPTRQLDFGLTYARKYYTDNTTGADPNFNVTGGTGSAFARNPFEQNSTTTDNFGFQFNWRTTRSLTLGGWFGYTRAHQNRGGDSDATIINTALTVGFPDLLKKGNVGGIIVGIPPKVTSSDYRSGAGILREDPSTSLHIEAFYTYRVNDNITITPDFYVITKPEHNDNNDPIWVGALRTTFTF</sequence>
<name>A0A7D7QIY8_9NOSO</name>
<dbReference type="GO" id="GO:0008643">
    <property type="term" value="P:carbohydrate transport"/>
    <property type="evidence" value="ECO:0007669"/>
    <property type="project" value="InterPro"/>
</dbReference>
<dbReference type="InterPro" id="IPR007049">
    <property type="entry name" value="Carb-sel_porin_OprB"/>
</dbReference>
<dbReference type="GO" id="GO:0015288">
    <property type="term" value="F:porin activity"/>
    <property type="evidence" value="ECO:0007669"/>
    <property type="project" value="InterPro"/>
</dbReference>
<feature type="domain" description="SLH" evidence="4">
    <location>
        <begin position="86"/>
        <end position="150"/>
    </location>
</feature>
<dbReference type="InterPro" id="IPR001119">
    <property type="entry name" value="SLH_dom"/>
</dbReference>
<dbReference type="GO" id="GO:0016020">
    <property type="term" value="C:membrane"/>
    <property type="evidence" value="ECO:0007669"/>
    <property type="project" value="InterPro"/>
</dbReference>
<dbReference type="NCBIfam" id="NF033921">
    <property type="entry name" value="por_somb"/>
    <property type="match status" value="1"/>
</dbReference>
<keyword evidence="2" id="KW-0732">Signal</keyword>
<evidence type="ECO:0000256" key="3">
    <source>
        <dbReference type="SAM" id="MobiDB-lite"/>
    </source>
</evidence>
<dbReference type="InterPro" id="IPR038673">
    <property type="entry name" value="OprB_sf"/>
</dbReference>
<evidence type="ECO:0000313" key="6">
    <source>
        <dbReference type="Proteomes" id="UP000514713"/>
    </source>
</evidence>
<organism evidence="5 6">
    <name type="scientific">Nostoc edaphicum CCNP1411</name>
    <dbReference type="NCBI Taxonomy" id="1472755"/>
    <lineage>
        <taxon>Bacteria</taxon>
        <taxon>Bacillati</taxon>
        <taxon>Cyanobacteriota</taxon>
        <taxon>Cyanophyceae</taxon>
        <taxon>Nostocales</taxon>
        <taxon>Nostocaceae</taxon>
        <taxon>Nostoc</taxon>
    </lineage>
</organism>
<dbReference type="Pfam" id="PF04966">
    <property type="entry name" value="OprB"/>
    <property type="match status" value="1"/>
</dbReference>
<comment type="similarity">
    <text evidence="1 2">Belongs to the OprB family.</text>
</comment>
<dbReference type="KEGG" id="ned:HUN01_11995"/>
<dbReference type="RefSeq" id="WP_181931459.1">
    <property type="nucleotide sequence ID" value="NZ_CP054698.1"/>
</dbReference>
<reference evidence="6" key="1">
    <citation type="submission" date="2020-06" db="EMBL/GenBank/DDBJ databases">
        <title>Nostoc edaphicum CCNP1411 genome.</title>
        <authorList>
            <person name="Fidor A."/>
            <person name="Grabski M."/>
            <person name="Gawor J."/>
            <person name="Gromadka R."/>
            <person name="Wegrzyn G."/>
            <person name="Mazur-Marzec H."/>
        </authorList>
    </citation>
    <scope>NUCLEOTIDE SEQUENCE [LARGE SCALE GENOMIC DNA]</scope>
    <source>
        <strain evidence="6">CCNP1411</strain>
    </source>
</reference>
<dbReference type="InterPro" id="IPR051465">
    <property type="entry name" value="Cell_Envelope_Struct_Comp"/>
</dbReference>
<dbReference type="Pfam" id="PF00395">
    <property type="entry name" value="SLH"/>
    <property type="match status" value="1"/>
</dbReference>
<evidence type="ECO:0000259" key="4">
    <source>
        <dbReference type="PROSITE" id="PS51272"/>
    </source>
</evidence>
<feature type="signal peptide" evidence="2">
    <location>
        <begin position="1"/>
        <end position="28"/>
    </location>
</feature>
<evidence type="ECO:0000256" key="2">
    <source>
        <dbReference type="RuleBase" id="RU363072"/>
    </source>
</evidence>
<keyword evidence="6" id="KW-1185">Reference proteome</keyword>
<feature type="chain" id="PRO_5029037037" evidence="2">
    <location>
        <begin position="29"/>
        <end position="576"/>
    </location>
</feature>
<dbReference type="PROSITE" id="PS51272">
    <property type="entry name" value="SLH"/>
    <property type="match status" value="1"/>
</dbReference>
<dbReference type="PANTHER" id="PTHR43308:SF1">
    <property type="entry name" value="OUTER MEMBRANE PROTEIN ALPHA"/>
    <property type="match status" value="1"/>
</dbReference>
<dbReference type="InterPro" id="IPR047684">
    <property type="entry name" value="Por_som-like"/>
</dbReference>
<dbReference type="Gene3D" id="2.40.160.180">
    <property type="entry name" value="Carbohydrate-selective porin OprB"/>
    <property type="match status" value="1"/>
</dbReference>
<dbReference type="AlphaFoldDB" id="A0A7D7QIY8"/>
<gene>
    <name evidence="5" type="ORF">HUN01_11995</name>
</gene>
<dbReference type="Proteomes" id="UP000514713">
    <property type="component" value="Chromosome"/>
</dbReference>
<evidence type="ECO:0000256" key="1">
    <source>
        <dbReference type="ARBA" id="ARBA00008769"/>
    </source>
</evidence>
<dbReference type="EMBL" id="CP054698">
    <property type="protein sequence ID" value="QMS88281.1"/>
    <property type="molecule type" value="Genomic_DNA"/>
</dbReference>
<accession>A0A7D7QIY8</accession>
<dbReference type="PANTHER" id="PTHR43308">
    <property type="entry name" value="OUTER MEMBRANE PROTEIN ALPHA-RELATED"/>
    <property type="match status" value="1"/>
</dbReference>
<proteinExistence type="inferred from homology"/>
<feature type="compositionally biased region" description="Low complexity" evidence="3">
    <location>
        <begin position="53"/>
        <end position="69"/>
    </location>
</feature>